<proteinExistence type="predicted"/>
<evidence type="ECO:0008006" key="2">
    <source>
        <dbReference type="Google" id="ProtNLM"/>
    </source>
</evidence>
<sequence>MLALNKRINWNTEKSIALKSSRGICFEDVVFFIERGDILDDYRYPNQEDYPGQRIMVINIANHAYLIPYVENDEELFLKTIIPSRKATQRYLGGKT</sequence>
<evidence type="ECO:0000313" key="1">
    <source>
        <dbReference type="EMBL" id="SPD72870.1"/>
    </source>
</evidence>
<gene>
    <name evidence="1" type="ORF">PITCH_A1580025</name>
</gene>
<reference evidence="1" key="1">
    <citation type="submission" date="2018-01" db="EMBL/GenBank/DDBJ databases">
        <authorList>
            <person name="Regsiter A."/>
            <person name="William W."/>
        </authorList>
    </citation>
    <scope>NUCLEOTIDE SEQUENCE</scope>
    <source>
        <strain evidence="1">TRIP AH-1</strain>
    </source>
</reference>
<protein>
    <recommendedName>
        <fullName evidence="2">Toxin</fullName>
    </recommendedName>
</protein>
<name>A0A445MTS4_9BACT</name>
<accession>A0A445MTS4</accession>
<dbReference type="AlphaFoldDB" id="A0A445MTS4"/>
<dbReference type="EMBL" id="OJIN01000066">
    <property type="protein sequence ID" value="SPD72870.1"/>
    <property type="molecule type" value="Genomic_DNA"/>
</dbReference>
<organism evidence="1">
    <name type="scientific">uncultured Desulfobacterium sp</name>
    <dbReference type="NCBI Taxonomy" id="201089"/>
    <lineage>
        <taxon>Bacteria</taxon>
        <taxon>Pseudomonadati</taxon>
        <taxon>Thermodesulfobacteriota</taxon>
        <taxon>Desulfobacteria</taxon>
        <taxon>Desulfobacterales</taxon>
        <taxon>Desulfobacteriaceae</taxon>
        <taxon>Desulfobacterium</taxon>
        <taxon>environmental samples</taxon>
    </lineage>
</organism>